<dbReference type="EnsemblMetazoa" id="HelroT168280">
    <property type="protein sequence ID" value="HelroP168280"/>
    <property type="gene ID" value="HelroG168280"/>
</dbReference>
<reference evidence="1 3" key="2">
    <citation type="journal article" date="2013" name="Nature">
        <title>Insights into bilaterian evolution from three spiralian genomes.</title>
        <authorList>
            <person name="Simakov O."/>
            <person name="Marletaz F."/>
            <person name="Cho S.J."/>
            <person name="Edsinger-Gonzales E."/>
            <person name="Havlak P."/>
            <person name="Hellsten U."/>
            <person name="Kuo D.H."/>
            <person name="Larsson T."/>
            <person name="Lv J."/>
            <person name="Arendt D."/>
            <person name="Savage R."/>
            <person name="Osoegawa K."/>
            <person name="de Jong P."/>
            <person name="Grimwood J."/>
            <person name="Chapman J.A."/>
            <person name="Shapiro H."/>
            <person name="Aerts A."/>
            <person name="Otillar R.P."/>
            <person name="Terry A.Y."/>
            <person name="Boore J.L."/>
            <person name="Grigoriev I.V."/>
            <person name="Lindberg D.R."/>
            <person name="Seaver E.C."/>
            <person name="Weisblat D.A."/>
            <person name="Putnam N.H."/>
            <person name="Rokhsar D.S."/>
        </authorList>
    </citation>
    <scope>NUCLEOTIDE SEQUENCE</scope>
</reference>
<dbReference type="HOGENOM" id="CLU_1300878_0_0_1"/>
<dbReference type="AlphaFoldDB" id="T1F0E4"/>
<dbReference type="OrthoDB" id="9985770at2759"/>
<sequence length="212" mass="24321">MGLEIRCKLRDGGVVREKGRVFQRKGPEKANADLARAFNTNNIIHQLENEFQQARLDFVLKVSVFVALLIFLATINIEEVDDVNLFIRSMTDFVAVDDNPIGVGKDYIETSNIPILGYSEYKCTILMYDPPQHISYICDDVLKSRVSIDLEQTSDHESHPTTIAYEIHSRRRSKFFKDYASVMVKMYEDSQIHSALHSLQHLIGRHGVWSQC</sequence>
<dbReference type="RefSeq" id="XP_009012409.1">
    <property type="nucleotide sequence ID" value="XM_009014161.1"/>
</dbReference>
<accession>T1F0E4</accession>
<name>T1F0E4_HELRO</name>
<dbReference type="GeneID" id="20202294"/>
<reference evidence="3" key="1">
    <citation type="submission" date="2012-12" db="EMBL/GenBank/DDBJ databases">
        <authorList>
            <person name="Hellsten U."/>
            <person name="Grimwood J."/>
            <person name="Chapman J.A."/>
            <person name="Shapiro H."/>
            <person name="Aerts A."/>
            <person name="Otillar R.P."/>
            <person name="Terry A.Y."/>
            <person name="Boore J.L."/>
            <person name="Simakov O."/>
            <person name="Marletaz F."/>
            <person name="Cho S.-J."/>
            <person name="Edsinger-Gonzales E."/>
            <person name="Havlak P."/>
            <person name="Kuo D.-H."/>
            <person name="Larsson T."/>
            <person name="Lv J."/>
            <person name="Arendt D."/>
            <person name="Savage R."/>
            <person name="Osoegawa K."/>
            <person name="de Jong P."/>
            <person name="Lindberg D.R."/>
            <person name="Seaver E.C."/>
            <person name="Weisblat D.A."/>
            <person name="Putnam N.H."/>
            <person name="Grigoriev I.V."/>
            <person name="Rokhsar D.S."/>
        </authorList>
    </citation>
    <scope>NUCLEOTIDE SEQUENCE</scope>
</reference>
<evidence type="ECO:0000313" key="1">
    <source>
        <dbReference type="EMBL" id="ESO09316.1"/>
    </source>
</evidence>
<evidence type="ECO:0000313" key="3">
    <source>
        <dbReference type="Proteomes" id="UP000015101"/>
    </source>
</evidence>
<dbReference type="InParanoid" id="T1F0E4"/>
<keyword evidence="3" id="KW-1185">Reference proteome</keyword>
<dbReference type="KEGG" id="hro:HELRODRAFT_168280"/>
<protein>
    <submittedName>
        <fullName evidence="1 2">Uncharacterized protein</fullName>
    </submittedName>
</protein>
<evidence type="ECO:0000313" key="2">
    <source>
        <dbReference type="EnsemblMetazoa" id="HelroP168280"/>
    </source>
</evidence>
<dbReference type="EMBL" id="AMQM01002932">
    <property type="status" value="NOT_ANNOTATED_CDS"/>
    <property type="molecule type" value="Genomic_DNA"/>
</dbReference>
<proteinExistence type="predicted"/>
<dbReference type="EMBL" id="KB095959">
    <property type="protein sequence ID" value="ESO09316.1"/>
    <property type="molecule type" value="Genomic_DNA"/>
</dbReference>
<gene>
    <name evidence="2" type="primary">20202294</name>
    <name evidence="1" type="ORF">HELRODRAFT_168280</name>
</gene>
<dbReference type="CTD" id="20202294"/>
<organism evidence="2 3">
    <name type="scientific">Helobdella robusta</name>
    <name type="common">Californian leech</name>
    <dbReference type="NCBI Taxonomy" id="6412"/>
    <lineage>
        <taxon>Eukaryota</taxon>
        <taxon>Metazoa</taxon>
        <taxon>Spiralia</taxon>
        <taxon>Lophotrochozoa</taxon>
        <taxon>Annelida</taxon>
        <taxon>Clitellata</taxon>
        <taxon>Hirudinea</taxon>
        <taxon>Rhynchobdellida</taxon>
        <taxon>Glossiphoniidae</taxon>
        <taxon>Helobdella</taxon>
    </lineage>
</organism>
<reference evidence="2" key="3">
    <citation type="submission" date="2015-06" db="UniProtKB">
        <authorList>
            <consortium name="EnsemblMetazoa"/>
        </authorList>
    </citation>
    <scope>IDENTIFICATION</scope>
</reference>
<dbReference type="Proteomes" id="UP000015101">
    <property type="component" value="Unassembled WGS sequence"/>
</dbReference>